<dbReference type="SUPFAM" id="SSF48452">
    <property type="entry name" value="TPR-like"/>
    <property type="match status" value="1"/>
</dbReference>
<dbReference type="SMART" id="SM00028">
    <property type="entry name" value="TPR"/>
    <property type="match status" value="4"/>
</dbReference>
<dbReference type="PANTHER" id="PTHR12558">
    <property type="entry name" value="CELL DIVISION CYCLE 16,23,27"/>
    <property type="match status" value="1"/>
</dbReference>
<dbReference type="AlphaFoldDB" id="A0A1J1E434"/>
<dbReference type="InterPro" id="IPR043128">
    <property type="entry name" value="Rev_trsase/Diguanyl_cyclase"/>
</dbReference>
<keyword evidence="2" id="KW-1185">Reference proteome</keyword>
<dbReference type="Pfam" id="PF13181">
    <property type="entry name" value="TPR_8"/>
    <property type="match status" value="1"/>
</dbReference>
<evidence type="ECO:0000313" key="2">
    <source>
        <dbReference type="Proteomes" id="UP000242645"/>
    </source>
</evidence>
<dbReference type="RefSeq" id="WP_096399728.1">
    <property type="nucleotide sequence ID" value="NZ_AP017368.1"/>
</dbReference>
<dbReference type="KEGG" id="dtr:RSDT_0704"/>
<dbReference type="PANTHER" id="PTHR12558:SF13">
    <property type="entry name" value="CELL DIVISION CYCLE PROTEIN 27 HOMOLOG"/>
    <property type="match status" value="1"/>
</dbReference>
<dbReference type="SMART" id="SM00671">
    <property type="entry name" value="SEL1"/>
    <property type="match status" value="2"/>
</dbReference>
<gene>
    <name evidence="1" type="ORF">RSDT_0704</name>
</gene>
<dbReference type="OrthoDB" id="5430072at2"/>
<accession>A0A1J1E434</accession>
<dbReference type="Gene3D" id="1.25.40.10">
    <property type="entry name" value="Tetratricopeptide repeat domain"/>
    <property type="match status" value="2"/>
</dbReference>
<dbReference type="InterPro" id="IPR019734">
    <property type="entry name" value="TPR_rpt"/>
</dbReference>
<organism evidence="1 2">
    <name type="scientific">Candidatus Desulfovibrio trichonymphae</name>
    <dbReference type="NCBI Taxonomy" id="1725232"/>
    <lineage>
        <taxon>Bacteria</taxon>
        <taxon>Pseudomonadati</taxon>
        <taxon>Thermodesulfobacteriota</taxon>
        <taxon>Desulfovibrionia</taxon>
        <taxon>Desulfovibrionales</taxon>
        <taxon>Desulfovibrionaceae</taxon>
        <taxon>Desulfovibrio</taxon>
    </lineage>
</organism>
<dbReference type="EMBL" id="AP017368">
    <property type="protein sequence ID" value="BAV92216.1"/>
    <property type="molecule type" value="Genomic_DNA"/>
</dbReference>
<dbReference type="InterPro" id="IPR006597">
    <property type="entry name" value="Sel1-like"/>
</dbReference>
<dbReference type="InterPro" id="IPR029787">
    <property type="entry name" value="Nucleotide_cyclase"/>
</dbReference>
<dbReference type="InterPro" id="IPR011990">
    <property type="entry name" value="TPR-like_helical_dom_sf"/>
</dbReference>
<dbReference type="Gene3D" id="3.30.70.270">
    <property type="match status" value="1"/>
</dbReference>
<dbReference type="Proteomes" id="UP000242645">
    <property type="component" value="Chromosome"/>
</dbReference>
<protein>
    <submittedName>
        <fullName evidence="1">Diguanylate cyclase domain-containing protein</fullName>
    </submittedName>
</protein>
<sequence>MKISRQSGLERRDLLEMEDMLRRNLVDFFSFSGHALYFPTESAPATPKLVPQERRLLLPLARQNRLLGVFMARGVRLREIRPLLPVLPAVAALCLDNLALVKATRTDALTSLATEEAFFADIQQQALRVRAFLDDPAATGNQSAPLHSLCFGLVLLRLCNGKETALRVGYASENALLRKLAQACAADLPEGVQAARVGRHELALVLPVGGRMACHELARAALDRMETVRLPDPLTGRSIRPVLCAGHALYPQDMRGAEMRLPMFEQARRLMSLAGLAADVARDGMAGTGKSRVMPFARILHEGGVVLQSLQGACLRVSLGRRAKAAEGMRFAVYSPEKGRETGRACKGEIVLLQVEESGAVAEILHVADAANMPAPGDGLTLLDPASAPASQPKTHIVLRASDCAHGAKGESLCGYGDFLKRSGFEMERSARFTLVLVRLDRAGSRACAGAFRLWRSLVSGSGGLGGGVAPFGGRYGDNSLILFHSGATPEDVAPVYRRLCECLAQRGLGAAAGVAGYPFLRYTKAETRDCALKALEYALLLPEPKAGVCNSLALNISADRLYSLGDVFGAVEEYKLALLADKTNVMALNSLGVCMAALGRRQDARRHFLAALKRGADGPLAGQTCYNLGAICQSLGERRAAGHYYRRCIAVVPNHSFAHIRLGQMCEERRRPGQAKRFYERAAALEDAQPGNLCPARRLLAGLAVHGRQQGEARELLREALLRNPDDAAAMLALARLYLNGNEDPSLAEMLARRSAALRDCPEAWQTLARAMRVLGRDAEAQLAEARAERLP</sequence>
<evidence type="ECO:0000313" key="1">
    <source>
        <dbReference type="EMBL" id="BAV92216.1"/>
    </source>
</evidence>
<reference evidence="1 2" key="1">
    <citation type="journal article" date="2017" name="ISME J.">
        <title>Genome of 'Ca. Desulfovibrio trichonymphae', an H2-oxidizing bacterium in a tripartite symbiotic system within a protist cell in the termite gut.</title>
        <authorList>
            <person name="Kuwahara H."/>
            <person name="Yuki M."/>
            <person name="Izawa K."/>
            <person name="Ohkuma M."/>
            <person name="Hongoh Y."/>
        </authorList>
    </citation>
    <scope>NUCLEOTIDE SEQUENCE [LARGE SCALE GENOMIC DNA]</scope>
    <source>
        <strain evidence="1 2">Rs-N31</strain>
    </source>
</reference>
<name>A0A1J1E434_9BACT</name>
<dbReference type="SUPFAM" id="SSF55073">
    <property type="entry name" value="Nucleotide cyclase"/>
    <property type="match status" value="1"/>
</dbReference>
<proteinExistence type="predicted"/>